<dbReference type="AlphaFoldDB" id="A0A6G9XPI1"/>
<protein>
    <submittedName>
        <fullName evidence="3">AAA family ATPase</fullName>
    </submittedName>
</protein>
<evidence type="ECO:0000313" key="3">
    <source>
        <dbReference type="EMBL" id="QIS02814.1"/>
    </source>
</evidence>
<name>A0A6G9XPI1_NOCBR</name>
<dbReference type="InterPro" id="IPR003959">
    <property type="entry name" value="ATPase_AAA_core"/>
</dbReference>
<dbReference type="GO" id="GO:0005524">
    <property type="term" value="F:ATP binding"/>
    <property type="evidence" value="ECO:0007669"/>
    <property type="project" value="InterPro"/>
</dbReference>
<feature type="region of interest" description="Disordered" evidence="1">
    <location>
        <begin position="222"/>
        <end position="243"/>
    </location>
</feature>
<organism evidence="3 4">
    <name type="scientific">Nocardia brasiliensis</name>
    <dbReference type="NCBI Taxonomy" id="37326"/>
    <lineage>
        <taxon>Bacteria</taxon>
        <taxon>Bacillati</taxon>
        <taxon>Actinomycetota</taxon>
        <taxon>Actinomycetes</taxon>
        <taxon>Mycobacteriales</taxon>
        <taxon>Nocardiaceae</taxon>
        <taxon>Nocardia</taxon>
    </lineage>
</organism>
<evidence type="ECO:0000259" key="2">
    <source>
        <dbReference type="Pfam" id="PF13304"/>
    </source>
</evidence>
<dbReference type="Proteomes" id="UP000501705">
    <property type="component" value="Chromosome"/>
</dbReference>
<accession>A0A6G9XPI1</accession>
<dbReference type="EMBL" id="CP046171">
    <property type="protein sequence ID" value="QIS02814.1"/>
    <property type="molecule type" value="Genomic_DNA"/>
</dbReference>
<evidence type="ECO:0000256" key="1">
    <source>
        <dbReference type="SAM" id="MobiDB-lite"/>
    </source>
</evidence>
<sequence>MLIRFEVSNFRSILDRVELSMVAIDRDRSAARAAPMLGEHLLTVAGIYGPNASGKSNVLAALQWIRDAVRLSVRAWDESIPLEPFAFGDGPSRTTEFAVELLVNGIRYEYSVELDNQRVYYEGLFHYPEKKRRRIFEREGLKLTLQRGLGELAGARQLLTDRTLALSAARRFDDPVVSGFANSLIDMRTRGVGMPRSVFYFGGGGSTDRWFDSERALRMPEGDAVDSFDDDNRAESGLEKQVAERERDRRDALALLRMADLGIEDVLFTEEHLTAPSGEVRTRRRPRLVHRTSAESAPLDFSAESAGTRSWYQLIGLLLSTLRSGSMLLLDEIDASLHPTLSAQLIELFHDSVTNPMGAQLIFTTHDTSLLNHLNRDEVWFTEKTPDAATRLGALAEFAGERVRKSKNLENAYLHGRFGALPDVDTTELLRALGMIA</sequence>
<gene>
    <name evidence="3" type="ORF">F5X71_11195</name>
</gene>
<dbReference type="SUPFAM" id="SSF52540">
    <property type="entry name" value="P-loop containing nucleoside triphosphate hydrolases"/>
    <property type="match status" value="1"/>
</dbReference>
<dbReference type="PANTHER" id="PTHR40396">
    <property type="entry name" value="ATPASE-LIKE PROTEIN"/>
    <property type="match status" value="1"/>
</dbReference>
<dbReference type="Gene3D" id="3.40.50.300">
    <property type="entry name" value="P-loop containing nucleotide triphosphate hydrolases"/>
    <property type="match status" value="2"/>
</dbReference>
<feature type="domain" description="ATPase AAA-type core" evidence="2">
    <location>
        <begin position="44"/>
        <end position="157"/>
    </location>
</feature>
<dbReference type="InterPro" id="IPR027417">
    <property type="entry name" value="P-loop_NTPase"/>
</dbReference>
<reference evidence="3 4" key="1">
    <citation type="journal article" date="2019" name="ACS Chem. Biol.">
        <title>Identification and Mobilization of a Cryptic Antibiotic Biosynthesis Gene Locus from a Human-Pathogenic Nocardia Isolate.</title>
        <authorList>
            <person name="Herisse M."/>
            <person name="Ishida K."/>
            <person name="Porter J.L."/>
            <person name="Howden B."/>
            <person name="Hertweck C."/>
            <person name="Stinear T.P."/>
            <person name="Pidot S.J."/>
        </authorList>
    </citation>
    <scope>NUCLEOTIDE SEQUENCE [LARGE SCALE GENOMIC DNA]</scope>
    <source>
        <strain evidence="3 4">AUSMDU00024985</strain>
    </source>
</reference>
<dbReference type="CDD" id="cd00267">
    <property type="entry name" value="ABC_ATPase"/>
    <property type="match status" value="1"/>
</dbReference>
<dbReference type="PANTHER" id="PTHR40396:SF1">
    <property type="entry name" value="ATPASE AAA-TYPE CORE DOMAIN-CONTAINING PROTEIN"/>
    <property type="match status" value="1"/>
</dbReference>
<feature type="compositionally biased region" description="Basic and acidic residues" evidence="1">
    <location>
        <begin position="230"/>
        <end position="243"/>
    </location>
</feature>
<dbReference type="GO" id="GO:0016887">
    <property type="term" value="F:ATP hydrolysis activity"/>
    <property type="evidence" value="ECO:0007669"/>
    <property type="project" value="InterPro"/>
</dbReference>
<dbReference type="RefSeq" id="WP_167461892.1">
    <property type="nucleotide sequence ID" value="NZ_CP046171.1"/>
</dbReference>
<feature type="domain" description="ATPase AAA-type core" evidence="2">
    <location>
        <begin position="228"/>
        <end position="372"/>
    </location>
</feature>
<evidence type="ECO:0000313" key="4">
    <source>
        <dbReference type="Proteomes" id="UP000501705"/>
    </source>
</evidence>
<proteinExistence type="predicted"/>
<dbReference type="Pfam" id="PF13304">
    <property type="entry name" value="AAA_21"/>
    <property type="match status" value="2"/>
</dbReference>